<dbReference type="EMBL" id="JAMPKX010000017">
    <property type="protein sequence ID" value="MEP0949975.1"/>
    <property type="molecule type" value="Genomic_DNA"/>
</dbReference>
<evidence type="ECO:0000313" key="3">
    <source>
        <dbReference type="EMBL" id="MEP0949975.1"/>
    </source>
</evidence>
<feature type="signal peptide" evidence="1">
    <location>
        <begin position="1"/>
        <end position="24"/>
    </location>
</feature>
<keyword evidence="4" id="KW-1185">Reference proteome</keyword>
<dbReference type="InterPro" id="IPR011051">
    <property type="entry name" value="RmlC_Cupin_sf"/>
</dbReference>
<organism evidence="3 4">
    <name type="scientific">Leptolyngbya subtilissima DQ-A4</name>
    <dbReference type="NCBI Taxonomy" id="2933933"/>
    <lineage>
        <taxon>Bacteria</taxon>
        <taxon>Bacillati</taxon>
        <taxon>Cyanobacteriota</taxon>
        <taxon>Cyanophyceae</taxon>
        <taxon>Leptolyngbyales</taxon>
        <taxon>Leptolyngbyaceae</taxon>
        <taxon>Leptolyngbya group</taxon>
        <taxon>Leptolyngbya</taxon>
    </lineage>
</organism>
<name>A0ABV0KB21_9CYAN</name>
<dbReference type="PANTHER" id="PTHR43698">
    <property type="entry name" value="RIBD C-TERMINAL DOMAIN CONTAINING PROTEIN"/>
    <property type="match status" value="1"/>
</dbReference>
<dbReference type="Gene3D" id="2.60.120.10">
    <property type="entry name" value="Jelly Rolls"/>
    <property type="match status" value="1"/>
</dbReference>
<feature type="chain" id="PRO_5045453217" evidence="1">
    <location>
        <begin position="25"/>
        <end position="167"/>
    </location>
</feature>
<keyword evidence="1" id="KW-0732">Signal</keyword>
<dbReference type="InterPro" id="IPR047263">
    <property type="entry name" value="HNL-like_cupin"/>
</dbReference>
<reference evidence="3 4" key="1">
    <citation type="submission" date="2022-04" db="EMBL/GenBank/DDBJ databases">
        <title>Positive selection, recombination, and allopatry shape intraspecific diversity of widespread and dominant cyanobacteria.</title>
        <authorList>
            <person name="Wei J."/>
            <person name="Shu W."/>
            <person name="Hu C."/>
        </authorList>
    </citation>
    <scope>NUCLEOTIDE SEQUENCE [LARGE SCALE GENOMIC DNA]</scope>
    <source>
        <strain evidence="3 4">DQ-A4</strain>
    </source>
</reference>
<evidence type="ECO:0000313" key="4">
    <source>
        <dbReference type="Proteomes" id="UP001482513"/>
    </source>
</evidence>
<protein>
    <submittedName>
        <fullName evidence="3">Cupin domain-containing protein</fullName>
    </submittedName>
</protein>
<gene>
    <name evidence="3" type="ORF">NC992_24095</name>
</gene>
<dbReference type="InterPro" id="IPR014710">
    <property type="entry name" value="RmlC-like_jellyroll"/>
</dbReference>
<sequence length="167" mass="17876">MKRLTIPAITFSLLALGLAQAGHAQVSLGDRLQSVEIMRNGSQPSTEGSADYFTGSVSINPLFSVHEPSRASGASVAFEPGARTAWHTHPLGQTLVVTDGIGWVQQWGGQIQEIRPGDVVWISPGVKHWHGATATTAMTHIAIQEALNGSPVDWMEQVSDEQYPAPI</sequence>
<accession>A0ABV0KB21</accession>
<dbReference type="InterPro" id="IPR013096">
    <property type="entry name" value="Cupin_2"/>
</dbReference>
<dbReference type="RefSeq" id="WP_190704488.1">
    <property type="nucleotide sequence ID" value="NZ_JAMPKX010000017.1"/>
</dbReference>
<dbReference type="PANTHER" id="PTHR43698:SF1">
    <property type="entry name" value="BLL4564 PROTEIN"/>
    <property type="match status" value="1"/>
</dbReference>
<dbReference type="Pfam" id="PF07883">
    <property type="entry name" value="Cupin_2"/>
    <property type="match status" value="1"/>
</dbReference>
<dbReference type="Proteomes" id="UP001482513">
    <property type="component" value="Unassembled WGS sequence"/>
</dbReference>
<dbReference type="SUPFAM" id="SSF51182">
    <property type="entry name" value="RmlC-like cupins"/>
    <property type="match status" value="1"/>
</dbReference>
<evidence type="ECO:0000256" key="1">
    <source>
        <dbReference type="SAM" id="SignalP"/>
    </source>
</evidence>
<proteinExistence type="predicted"/>
<comment type="caution">
    <text evidence="3">The sequence shown here is derived from an EMBL/GenBank/DDBJ whole genome shotgun (WGS) entry which is preliminary data.</text>
</comment>
<dbReference type="CDD" id="cd02233">
    <property type="entry name" value="cupin_HNL-like"/>
    <property type="match status" value="1"/>
</dbReference>
<evidence type="ECO:0000259" key="2">
    <source>
        <dbReference type="Pfam" id="PF07883"/>
    </source>
</evidence>
<feature type="domain" description="Cupin type-2" evidence="2">
    <location>
        <begin position="76"/>
        <end position="139"/>
    </location>
</feature>